<feature type="non-terminal residue" evidence="2">
    <location>
        <position position="1"/>
    </location>
</feature>
<dbReference type="STRING" id="75743.A0A401QEP8"/>
<evidence type="ECO:0000313" key="3">
    <source>
        <dbReference type="Proteomes" id="UP000288216"/>
    </source>
</evidence>
<dbReference type="PROSITE" id="PS51457">
    <property type="entry name" value="BEN"/>
    <property type="match status" value="1"/>
</dbReference>
<dbReference type="GO" id="GO:0003677">
    <property type="term" value="F:DNA binding"/>
    <property type="evidence" value="ECO:0007669"/>
    <property type="project" value="InterPro"/>
</dbReference>
<dbReference type="EMBL" id="BFAA01043583">
    <property type="protein sequence ID" value="GCB83856.1"/>
    <property type="molecule type" value="Genomic_DNA"/>
</dbReference>
<keyword evidence="3" id="KW-1185">Reference proteome</keyword>
<reference evidence="2 3" key="1">
    <citation type="journal article" date="2018" name="Nat. Ecol. Evol.">
        <title>Shark genomes provide insights into elasmobranch evolution and the origin of vertebrates.</title>
        <authorList>
            <person name="Hara Y"/>
            <person name="Yamaguchi K"/>
            <person name="Onimaru K"/>
            <person name="Kadota M"/>
            <person name="Koyanagi M"/>
            <person name="Keeley SD"/>
            <person name="Tatsumi K"/>
            <person name="Tanaka K"/>
            <person name="Motone F"/>
            <person name="Kageyama Y"/>
            <person name="Nozu R"/>
            <person name="Adachi N"/>
            <person name="Nishimura O"/>
            <person name="Nakagawa R"/>
            <person name="Tanegashima C"/>
            <person name="Kiyatake I"/>
            <person name="Matsumoto R"/>
            <person name="Murakumo K"/>
            <person name="Nishida K"/>
            <person name="Terakita A"/>
            <person name="Kuratani S"/>
            <person name="Sato K"/>
            <person name="Hyodo S Kuraku.S."/>
        </authorList>
    </citation>
    <scope>NUCLEOTIDE SEQUENCE [LARGE SCALE GENOMIC DNA]</scope>
</reference>
<comment type="caution">
    <text evidence="2">The sequence shown here is derived from an EMBL/GenBank/DDBJ whole genome shotgun (WGS) entry which is preliminary data.</text>
</comment>
<dbReference type="Proteomes" id="UP000288216">
    <property type="component" value="Unassembled WGS sequence"/>
</dbReference>
<dbReference type="Gene3D" id="1.10.10.2590">
    <property type="entry name" value="BEN domain"/>
    <property type="match status" value="1"/>
</dbReference>
<name>A0A401QEP8_SCYTO</name>
<sequence>ASKKSLKFLRDLVELLESNMGTQNAVPDDTLPAVSLGLLAEETFAPVEPYREINDNISVTTWDRVEKRFTSPFGHQEIQTLSDAVKDNLPDGSPVWACAFEANGRPKSEVTPGSGVYLTNRELDELSHLPRDKPKLMTRKLLGYLFSDQTLARSSARGKRIAHNKTTMEKPICLHSAVTSAIK</sequence>
<evidence type="ECO:0000259" key="1">
    <source>
        <dbReference type="PROSITE" id="PS51457"/>
    </source>
</evidence>
<feature type="non-terminal residue" evidence="2">
    <location>
        <position position="183"/>
    </location>
</feature>
<protein>
    <recommendedName>
        <fullName evidence="1">BEN domain-containing protein</fullName>
    </recommendedName>
</protein>
<dbReference type="InterPro" id="IPR018379">
    <property type="entry name" value="BEN_domain"/>
</dbReference>
<dbReference type="OrthoDB" id="10071220at2759"/>
<organism evidence="2 3">
    <name type="scientific">Scyliorhinus torazame</name>
    <name type="common">Cloudy catshark</name>
    <name type="synonym">Catulus torazame</name>
    <dbReference type="NCBI Taxonomy" id="75743"/>
    <lineage>
        <taxon>Eukaryota</taxon>
        <taxon>Metazoa</taxon>
        <taxon>Chordata</taxon>
        <taxon>Craniata</taxon>
        <taxon>Vertebrata</taxon>
        <taxon>Chondrichthyes</taxon>
        <taxon>Elasmobranchii</taxon>
        <taxon>Galeomorphii</taxon>
        <taxon>Galeoidea</taxon>
        <taxon>Carcharhiniformes</taxon>
        <taxon>Scyliorhinidae</taxon>
        <taxon>Scyliorhinus</taxon>
    </lineage>
</organism>
<evidence type="ECO:0000313" key="2">
    <source>
        <dbReference type="EMBL" id="GCB83856.1"/>
    </source>
</evidence>
<gene>
    <name evidence="2" type="ORF">scyTo_0024334</name>
</gene>
<feature type="domain" description="BEN" evidence="1">
    <location>
        <begin position="113"/>
        <end position="183"/>
    </location>
</feature>
<dbReference type="Pfam" id="PF10523">
    <property type="entry name" value="BEN"/>
    <property type="match status" value="1"/>
</dbReference>
<proteinExistence type="predicted"/>
<dbReference type="AlphaFoldDB" id="A0A401QEP8"/>
<accession>A0A401QEP8</accession>